<feature type="domain" description="Phytocyanin" evidence="3">
    <location>
        <begin position="26"/>
        <end position="154"/>
    </location>
</feature>
<feature type="region of interest" description="Disordered" evidence="1">
    <location>
        <begin position="159"/>
        <end position="178"/>
    </location>
</feature>
<keyword evidence="2" id="KW-0732">Signal</keyword>
<feature type="signal peptide" evidence="2">
    <location>
        <begin position="1"/>
        <end position="25"/>
    </location>
</feature>
<dbReference type="CDD" id="cd04216">
    <property type="entry name" value="Phytocyanin"/>
    <property type="match status" value="1"/>
</dbReference>
<dbReference type="Proteomes" id="UP000275267">
    <property type="component" value="Unassembled WGS sequence"/>
</dbReference>
<feature type="compositionally biased region" description="Low complexity" evidence="1">
    <location>
        <begin position="164"/>
        <end position="178"/>
    </location>
</feature>
<dbReference type="Gene3D" id="2.60.40.420">
    <property type="entry name" value="Cupredoxins - blue copper proteins"/>
    <property type="match status" value="1"/>
</dbReference>
<dbReference type="InterPro" id="IPR008972">
    <property type="entry name" value="Cupredoxin"/>
</dbReference>
<dbReference type="GO" id="GO:0009055">
    <property type="term" value="F:electron transfer activity"/>
    <property type="evidence" value="ECO:0007669"/>
    <property type="project" value="InterPro"/>
</dbReference>
<proteinExistence type="predicted"/>
<evidence type="ECO:0000313" key="5">
    <source>
        <dbReference type="Proteomes" id="UP000275267"/>
    </source>
</evidence>
<dbReference type="PANTHER" id="PTHR33021:SF502">
    <property type="entry name" value="OSJNBA0079A21.6 PROTEIN"/>
    <property type="match status" value="1"/>
</dbReference>
<dbReference type="InterPro" id="IPR039391">
    <property type="entry name" value="Phytocyanin-like"/>
</dbReference>
<dbReference type="EMBL" id="PQIB02000015">
    <property type="protein sequence ID" value="RLM65127.1"/>
    <property type="molecule type" value="Genomic_DNA"/>
</dbReference>
<dbReference type="InterPro" id="IPR003245">
    <property type="entry name" value="Phytocyanin_dom"/>
</dbReference>
<keyword evidence="5" id="KW-1185">Reference proteome</keyword>
<name>A0A3L6PU50_PANMI</name>
<dbReference type="PANTHER" id="PTHR33021">
    <property type="entry name" value="BLUE COPPER PROTEIN"/>
    <property type="match status" value="1"/>
</dbReference>
<dbReference type="OrthoDB" id="581242at2759"/>
<reference evidence="5" key="1">
    <citation type="journal article" date="2019" name="Nat. Commun.">
        <title>The genome of broomcorn millet.</title>
        <authorList>
            <person name="Zou C."/>
            <person name="Miki D."/>
            <person name="Li D."/>
            <person name="Tang Q."/>
            <person name="Xiao L."/>
            <person name="Rajput S."/>
            <person name="Deng P."/>
            <person name="Jia W."/>
            <person name="Huang R."/>
            <person name="Zhang M."/>
            <person name="Sun Y."/>
            <person name="Hu J."/>
            <person name="Fu X."/>
            <person name="Schnable P.S."/>
            <person name="Li F."/>
            <person name="Zhang H."/>
            <person name="Feng B."/>
            <person name="Zhu X."/>
            <person name="Liu R."/>
            <person name="Schnable J.C."/>
            <person name="Zhu J.-K."/>
            <person name="Zhang H."/>
        </authorList>
    </citation>
    <scope>NUCLEOTIDE SEQUENCE [LARGE SCALE GENOMIC DNA]</scope>
</reference>
<protein>
    <submittedName>
        <fullName evidence="4">Mavicyanin</fullName>
    </submittedName>
</protein>
<dbReference type="AlphaFoldDB" id="A0A3L6PU50"/>
<organism evidence="4 5">
    <name type="scientific">Panicum miliaceum</name>
    <name type="common">Proso millet</name>
    <name type="synonym">Broomcorn millet</name>
    <dbReference type="NCBI Taxonomy" id="4540"/>
    <lineage>
        <taxon>Eukaryota</taxon>
        <taxon>Viridiplantae</taxon>
        <taxon>Streptophyta</taxon>
        <taxon>Embryophyta</taxon>
        <taxon>Tracheophyta</taxon>
        <taxon>Spermatophyta</taxon>
        <taxon>Magnoliopsida</taxon>
        <taxon>Liliopsida</taxon>
        <taxon>Poales</taxon>
        <taxon>Poaceae</taxon>
        <taxon>PACMAD clade</taxon>
        <taxon>Panicoideae</taxon>
        <taxon>Panicodae</taxon>
        <taxon>Paniceae</taxon>
        <taxon>Panicinae</taxon>
        <taxon>Panicum</taxon>
        <taxon>Panicum sect. Panicum</taxon>
    </lineage>
</organism>
<sequence length="215" mass="22244">MAGAHVALALCVLLLADGVARRAEAASYNVGNSAGWDLSADLPSWANGKTFYVGDVLGTRNRVLRFRACFLHSLSDQNAEANEGPDRDTICSRYHTLDEVDEAGFKNCSAASAVLSRSDGNTTVPLTAPGDRYFICGNQLHCLGGMKLHVLVNQPAGGAGGAPAGAPQAPPQAALAPGTDDDAGVPRLFFGGSRRTMAGPLLAAWLLVATALLVV</sequence>
<evidence type="ECO:0000256" key="1">
    <source>
        <dbReference type="SAM" id="MobiDB-lite"/>
    </source>
</evidence>
<dbReference type="GO" id="GO:0005886">
    <property type="term" value="C:plasma membrane"/>
    <property type="evidence" value="ECO:0007669"/>
    <property type="project" value="TreeGrafter"/>
</dbReference>
<feature type="chain" id="PRO_5018001240" evidence="2">
    <location>
        <begin position="26"/>
        <end position="215"/>
    </location>
</feature>
<gene>
    <name evidence="4" type="ORF">C2845_PM16G15540</name>
</gene>
<dbReference type="STRING" id="4540.A0A3L6PU50"/>
<comment type="caution">
    <text evidence="4">The sequence shown here is derived from an EMBL/GenBank/DDBJ whole genome shotgun (WGS) entry which is preliminary data.</text>
</comment>
<evidence type="ECO:0000256" key="2">
    <source>
        <dbReference type="SAM" id="SignalP"/>
    </source>
</evidence>
<evidence type="ECO:0000259" key="3">
    <source>
        <dbReference type="PROSITE" id="PS51485"/>
    </source>
</evidence>
<evidence type="ECO:0000313" key="4">
    <source>
        <dbReference type="EMBL" id="RLM65127.1"/>
    </source>
</evidence>
<dbReference type="Pfam" id="PF02298">
    <property type="entry name" value="Cu_bind_like"/>
    <property type="match status" value="1"/>
</dbReference>
<dbReference type="PROSITE" id="PS51485">
    <property type="entry name" value="PHYTOCYANIN"/>
    <property type="match status" value="1"/>
</dbReference>
<accession>A0A3L6PU50</accession>
<dbReference type="SUPFAM" id="SSF49503">
    <property type="entry name" value="Cupredoxins"/>
    <property type="match status" value="1"/>
</dbReference>